<dbReference type="EMBL" id="BMAT01001805">
    <property type="protein sequence ID" value="GFR92835.1"/>
    <property type="molecule type" value="Genomic_DNA"/>
</dbReference>
<keyword evidence="3" id="KW-1185">Reference proteome</keyword>
<dbReference type="Proteomes" id="UP000762676">
    <property type="component" value="Unassembled WGS sequence"/>
</dbReference>
<dbReference type="GO" id="GO:0015074">
    <property type="term" value="P:DNA integration"/>
    <property type="evidence" value="ECO:0007669"/>
    <property type="project" value="InterPro"/>
</dbReference>
<protein>
    <submittedName>
        <fullName evidence="2">Pol polyprotein</fullName>
    </submittedName>
</protein>
<sequence length="200" mass="22932">MGLSCTCQSCVEHQNNPPKAPVHPWMLPEKHWSRLQIDHAVNCMDKNWLMLIDAYSTYPTIHATSPTSNRATIHILEEDFAHFGFCHTIVSDNATPFTSNELQSWCRERGISHSAREPYHPATNGAAERLVQSFKNSLWKSSLLPFQEFLMINRRTFLSSGLSPREILNGRQIRSLIDMQRPFLVHIAQGRQSKAKKKHV</sequence>
<dbReference type="InterPro" id="IPR050951">
    <property type="entry name" value="Retrovirus_Pol_polyprotein"/>
</dbReference>
<dbReference type="SUPFAM" id="SSF53098">
    <property type="entry name" value="Ribonuclease H-like"/>
    <property type="match status" value="1"/>
</dbReference>
<evidence type="ECO:0000313" key="3">
    <source>
        <dbReference type="Proteomes" id="UP000762676"/>
    </source>
</evidence>
<dbReference type="PANTHER" id="PTHR37984:SF5">
    <property type="entry name" value="PROTEIN NYNRIN-LIKE"/>
    <property type="match status" value="1"/>
</dbReference>
<dbReference type="InterPro" id="IPR036397">
    <property type="entry name" value="RNaseH_sf"/>
</dbReference>
<dbReference type="Pfam" id="PF00665">
    <property type="entry name" value="rve"/>
    <property type="match status" value="1"/>
</dbReference>
<comment type="caution">
    <text evidence="2">The sequence shown here is derived from an EMBL/GenBank/DDBJ whole genome shotgun (WGS) entry which is preliminary data.</text>
</comment>
<dbReference type="PANTHER" id="PTHR37984">
    <property type="entry name" value="PROTEIN CBG26694"/>
    <property type="match status" value="1"/>
</dbReference>
<reference evidence="2 3" key="1">
    <citation type="journal article" date="2021" name="Elife">
        <title>Chloroplast acquisition without the gene transfer in kleptoplastic sea slugs, Plakobranchus ocellatus.</title>
        <authorList>
            <person name="Maeda T."/>
            <person name="Takahashi S."/>
            <person name="Yoshida T."/>
            <person name="Shimamura S."/>
            <person name="Takaki Y."/>
            <person name="Nagai Y."/>
            <person name="Toyoda A."/>
            <person name="Suzuki Y."/>
            <person name="Arimoto A."/>
            <person name="Ishii H."/>
            <person name="Satoh N."/>
            <person name="Nishiyama T."/>
            <person name="Hasebe M."/>
            <person name="Maruyama T."/>
            <person name="Minagawa J."/>
            <person name="Obokata J."/>
            <person name="Shigenobu S."/>
        </authorList>
    </citation>
    <scope>NUCLEOTIDE SEQUENCE [LARGE SCALE GENOMIC DNA]</scope>
</reference>
<evidence type="ECO:0000313" key="2">
    <source>
        <dbReference type="EMBL" id="GFR92835.1"/>
    </source>
</evidence>
<dbReference type="GO" id="GO:0003676">
    <property type="term" value="F:nucleic acid binding"/>
    <property type="evidence" value="ECO:0007669"/>
    <property type="project" value="InterPro"/>
</dbReference>
<name>A0AAV4H7U7_9GAST</name>
<dbReference type="InterPro" id="IPR012337">
    <property type="entry name" value="RNaseH-like_sf"/>
</dbReference>
<dbReference type="InterPro" id="IPR001584">
    <property type="entry name" value="Integrase_cat-core"/>
</dbReference>
<accession>A0AAV4H7U7</accession>
<dbReference type="AlphaFoldDB" id="A0AAV4H7U7"/>
<organism evidence="2 3">
    <name type="scientific">Elysia marginata</name>
    <dbReference type="NCBI Taxonomy" id="1093978"/>
    <lineage>
        <taxon>Eukaryota</taxon>
        <taxon>Metazoa</taxon>
        <taxon>Spiralia</taxon>
        <taxon>Lophotrochozoa</taxon>
        <taxon>Mollusca</taxon>
        <taxon>Gastropoda</taxon>
        <taxon>Heterobranchia</taxon>
        <taxon>Euthyneura</taxon>
        <taxon>Panpulmonata</taxon>
        <taxon>Sacoglossa</taxon>
        <taxon>Placobranchoidea</taxon>
        <taxon>Plakobranchidae</taxon>
        <taxon>Elysia</taxon>
    </lineage>
</organism>
<gene>
    <name evidence="2" type="ORF">ElyMa_000877200</name>
</gene>
<dbReference type="Gene3D" id="3.30.420.10">
    <property type="entry name" value="Ribonuclease H-like superfamily/Ribonuclease H"/>
    <property type="match status" value="1"/>
</dbReference>
<evidence type="ECO:0000259" key="1">
    <source>
        <dbReference type="PROSITE" id="PS50994"/>
    </source>
</evidence>
<proteinExistence type="predicted"/>
<feature type="domain" description="Integrase catalytic" evidence="1">
    <location>
        <begin position="17"/>
        <end position="190"/>
    </location>
</feature>
<dbReference type="PROSITE" id="PS50994">
    <property type="entry name" value="INTEGRASE"/>
    <property type="match status" value="1"/>
</dbReference>